<organism evidence="3 4">
    <name type="scientific">Evtepia gabavorous</name>
    <dbReference type="NCBI Taxonomy" id="2211183"/>
    <lineage>
        <taxon>Bacteria</taxon>
        <taxon>Bacillati</taxon>
        <taxon>Bacillota</taxon>
        <taxon>Clostridia</taxon>
        <taxon>Eubacteriales</taxon>
        <taxon>Evtepia</taxon>
    </lineage>
</organism>
<dbReference type="EMBL" id="QQRQ01000017">
    <property type="protein sequence ID" value="RFT06084.1"/>
    <property type="molecule type" value="Genomic_DNA"/>
</dbReference>
<gene>
    <name evidence="3" type="ORF">DV520_09300</name>
</gene>
<dbReference type="OrthoDB" id="9780660at2"/>
<dbReference type="PANTHER" id="PTHR33434:SF3">
    <property type="entry name" value="DEGV DOMAIN-CONTAINING PROTEIN YITS"/>
    <property type="match status" value="1"/>
</dbReference>
<dbReference type="PANTHER" id="PTHR33434">
    <property type="entry name" value="DEGV DOMAIN-CONTAINING PROTEIN DR_1986-RELATED"/>
    <property type="match status" value="1"/>
</dbReference>
<dbReference type="NCBIfam" id="TIGR00762">
    <property type="entry name" value="DegV"/>
    <property type="match status" value="1"/>
</dbReference>
<name>A0A3E2B276_9FIRM</name>
<keyword evidence="2" id="KW-0446">Lipid-binding</keyword>
<dbReference type="SUPFAM" id="SSF82549">
    <property type="entry name" value="DAK1/DegV-like"/>
    <property type="match status" value="1"/>
</dbReference>
<dbReference type="AlphaFoldDB" id="A0A3E2B276"/>
<evidence type="ECO:0000256" key="2">
    <source>
        <dbReference type="ARBA" id="ARBA00023121"/>
    </source>
</evidence>
<dbReference type="InterPro" id="IPR043168">
    <property type="entry name" value="DegV_C"/>
</dbReference>
<dbReference type="Gene3D" id="3.30.1180.10">
    <property type="match status" value="1"/>
</dbReference>
<comment type="caution">
    <text evidence="3">The sequence shown here is derived from an EMBL/GenBank/DDBJ whole genome shotgun (WGS) entry which is preliminary data.</text>
</comment>
<proteinExistence type="predicted"/>
<evidence type="ECO:0000313" key="4">
    <source>
        <dbReference type="Proteomes" id="UP000260649"/>
    </source>
</evidence>
<dbReference type="GO" id="GO:0008289">
    <property type="term" value="F:lipid binding"/>
    <property type="evidence" value="ECO:0007669"/>
    <property type="project" value="UniProtKB-KW"/>
</dbReference>
<dbReference type="InterPro" id="IPR003797">
    <property type="entry name" value="DegV"/>
</dbReference>
<dbReference type="GeneID" id="97995926"/>
<sequence length="289" mass="31899">MREYVIVTDSCCDFSQDLIRDLDLTVIPLSVQLGEDRFRNCPDEAPESHVFYTRLSRGEPAQTSAPNVEEFKDCFLPFLRQGKDVLYLGFSSGLSGTYHNGAMAAEELQEEFPEAKVITVDTLCASMGQGLLVDLAVQEKRKGKDIEAVRDFVRETIPHLCHWFTVGDLSQLRRGGRLSAGKAIVGNLLNIKPVLHVDDQGHLVPMESAKGRKKSIEALLKHMEESAIDPQNQRIYISHGDCLDEARALAAMIQERLHVVSVTIGDVGPVIGAHSGLGTLALFFLGTQR</sequence>
<accession>A0A3E2B276</accession>
<evidence type="ECO:0000313" key="3">
    <source>
        <dbReference type="EMBL" id="RFT06084.1"/>
    </source>
</evidence>
<dbReference type="Gene3D" id="3.40.50.10440">
    <property type="entry name" value="Dihydroxyacetone kinase, domain 1"/>
    <property type="match status" value="1"/>
</dbReference>
<keyword evidence="4" id="KW-1185">Reference proteome</keyword>
<dbReference type="Proteomes" id="UP000260649">
    <property type="component" value="Unassembled WGS sequence"/>
</dbReference>
<protein>
    <submittedName>
        <fullName evidence="3">DegV family protein</fullName>
    </submittedName>
</protein>
<dbReference type="Gene3D" id="2.20.28.50">
    <property type="entry name" value="degv family protein"/>
    <property type="match status" value="1"/>
</dbReference>
<dbReference type="PROSITE" id="PS51482">
    <property type="entry name" value="DEGV"/>
    <property type="match status" value="1"/>
</dbReference>
<reference evidence="3 4" key="1">
    <citation type="submission" date="2018-07" db="EMBL/GenBank/DDBJ databases">
        <title>GABA Modulating Bacteria of the Human Gut Microbiota.</title>
        <authorList>
            <person name="Strandwitz P."/>
            <person name="Kim K.H."/>
            <person name="Terekhova D."/>
            <person name="Liu J.K."/>
            <person name="Sharma A."/>
            <person name="Levering J."/>
            <person name="Mcdonald D."/>
            <person name="Dietrich D."/>
            <person name="Ramadhar T.R."/>
            <person name="Lekbua A."/>
            <person name="Mroue N."/>
            <person name="Liston C."/>
            <person name="Stewart E.J."/>
            <person name="Dubin M.J."/>
            <person name="Zengler K."/>
            <person name="Knight R."/>
            <person name="Gilbert J.A."/>
            <person name="Clardy J."/>
            <person name="Lewis K."/>
        </authorList>
    </citation>
    <scope>NUCLEOTIDE SEQUENCE [LARGE SCALE GENOMIC DNA]</scope>
    <source>
        <strain evidence="3 4">KLE1738</strain>
    </source>
</reference>
<dbReference type="InterPro" id="IPR050270">
    <property type="entry name" value="DegV_domain_contain"/>
</dbReference>
<evidence type="ECO:0000256" key="1">
    <source>
        <dbReference type="ARBA" id="ARBA00003238"/>
    </source>
</evidence>
<dbReference type="Pfam" id="PF02645">
    <property type="entry name" value="DegV"/>
    <property type="match status" value="1"/>
</dbReference>
<comment type="function">
    <text evidence="1">May bind long-chain fatty acids, such as palmitate, and may play a role in lipid transport or fatty acid metabolism.</text>
</comment>
<dbReference type="RefSeq" id="WP_117142542.1">
    <property type="nucleotide sequence ID" value="NZ_CAKXKJ010000008.1"/>
</dbReference>